<evidence type="ECO:0000259" key="1">
    <source>
        <dbReference type="PROSITE" id="PS51186"/>
    </source>
</evidence>
<name>A0A0M6WLE4_9FIRM</name>
<dbReference type="EMBL" id="QRUN01000005">
    <property type="protein sequence ID" value="RGR69715.1"/>
    <property type="molecule type" value="Genomic_DNA"/>
</dbReference>
<reference evidence="6 7" key="3">
    <citation type="submission" date="2018-08" db="EMBL/GenBank/DDBJ databases">
        <title>A genome reference for cultivated species of the human gut microbiota.</title>
        <authorList>
            <person name="Zou Y."/>
            <person name="Xue W."/>
            <person name="Luo G."/>
        </authorList>
    </citation>
    <scope>NUCLEOTIDE SEQUENCE [LARGE SCALE GENOMIC DNA]</scope>
    <source>
        <strain evidence="3 7">AF24-4</strain>
        <strain evidence="4 6">AM32-8LB</strain>
    </source>
</reference>
<organism evidence="2 5">
    <name type="scientific">Roseburia inulinivorans</name>
    <dbReference type="NCBI Taxonomy" id="360807"/>
    <lineage>
        <taxon>Bacteria</taxon>
        <taxon>Bacillati</taxon>
        <taxon>Bacillota</taxon>
        <taxon>Clostridia</taxon>
        <taxon>Lachnospirales</taxon>
        <taxon>Lachnospiraceae</taxon>
        <taxon>Roseburia</taxon>
    </lineage>
</organism>
<dbReference type="PANTHER" id="PTHR43792:SF10">
    <property type="entry name" value="N-ACETYLTRANSFERASE DOMAIN-CONTAINING PROTEIN"/>
    <property type="match status" value="1"/>
</dbReference>
<dbReference type="InterPro" id="IPR000182">
    <property type="entry name" value="GNAT_dom"/>
</dbReference>
<dbReference type="Proteomes" id="UP000266391">
    <property type="component" value="Unassembled WGS sequence"/>
</dbReference>
<keyword evidence="5" id="KW-1185">Reference proteome</keyword>
<evidence type="ECO:0000313" key="2">
    <source>
        <dbReference type="EMBL" id="CRL37220.1"/>
    </source>
</evidence>
<dbReference type="EMBL" id="QSIQ01000008">
    <property type="protein sequence ID" value="RHD04109.1"/>
    <property type="molecule type" value="Genomic_DNA"/>
</dbReference>
<dbReference type="Proteomes" id="UP000049828">
    <property type="component" value="Unassembled WGS sequence"/>
</dbReference>
<reference evidence="2" key="2">
    <citation type="submission" date="2015-05" db="EMBL/GenBank/DDBJ databases">
        <authorList>
            <person name="Wang D.B."/>
            <person name="Wang M."/>
        </authorList>
    </citation>
    <scope>NUCLEOTIDE SEQUENCE [LARGE SCALE GENOMIC DNA]</scope>
    <source>
        <strain evidence="2">L1-83</strain>
    </source>
</reference>
<feature type="domain" description="N-acetyltransferase" evidence="1">
    <location>
        <begin position="15"/>
        <end position="178"/>
    </location>
</feature>
<keyword evidence="3" id="KW-0808">Transferase</keyword>
<dbReference type="PANTHER" id="PTHR43792">
    <property type="entry name" value="GNAT FAMILY, PUTATIVE (AFU_ORTHOLOGUE AFUA_3G00765)-RELATED-RELATED"/>
    <property type="match status" value="1"/>
</dbReference>
<dbReference type="CDD" id="cd04301">
    <property type="entry name" value="NAT_SF"/>
    <property type="match status" value="1"/>
</dbReference>
<dbReference type="Proteomes" id="UP000285820">
    <property type="component" value="Unassembled WGS sequence"/>
</dbReference>
<protein>
    <submittedName>
        <fullName evidence="3">N-acetyltransferase</fullName>
    </submittedName>
</protein>
<accession>A0A0M6WLE4</accession>
<dbReference type="GO" id="GO:0016747">
    <property type="term" value="F:acyltransferase activity, transferring groups other than amino-acyl groups"/>
    <property type="evidence" value="ECO:0007669"/>
    <property type="project" value="InterPro"/>
</dbReference>
<dbReference type="Pfam" id="PF13302">
    <property type="entry name" value="Acetyltransf_3"/>
    <property type="match status" value="1"/>
</dbReference>
<evidence type="ECO:0000313" key="4">
    <source>
        <dbReference type="EMBL" id="RHD04109.1"/>
    </source>
</evidence>
<dbReference type="RefSeq" id="WP_021923194.1">
    <property type="nucleotide sequence ID" value="NZ_CATYLF010000004.1"/>
</dbReference>
<reference evidence="5" key="1">
    <citation type="submission" date="2015-05" db="EMBL/GenBank/DDBJ databases">
        <authorList>
            <consortium name="Pathogen Informatics"/>
        </authorList>
    </citation>
    <scope>NUCLEOTIDE SEQUENCE [LARGE SCALE GENOMIC DNA]</scope>
    <source>
        <strain evidence="5">L1-83</strain>
    </source>
</reference>
<dbReference type="SUPFAM" id="SSF55729">
    <property type="entry name" value="Acyl-CoA N-acyltransferases (Nat)"/>
    <property type="match status" value="1"/>
</dbReference>
<dbReference type="Gene3D" id="3.40.630.30">
    <property type="match status" value="1"/>
</dbReference>
<gene>
    <name evidence="4" type="ORF">DW813_07035</name>
    <name evidence="3" type="ORF">DWY29_06100</name>
    <name evidence="2" type="ORF">RIL183_03301</name>
</gene>
<proteinExistence type="predicted"/>
<dbReference type="EMBL" id="CVRS01000067">
    <property type="protein sequence ID" value="CRL37220.1"/>
    <property type="molecule type" value="Genomic_DNA"/>
</dbReference>
<dbReference type="OrthoDB" id="9795206at2"/>
<evidence type="ECO:0000313" key="5">
    <source>
        <dbReference type="Proteomes" id="UP000049828"/>
    </source>
</evidence>
<dbReference type="PROSITE" id="PS51186">
    <property type="entry name" value="GNAT"/>
    <property type="match status" value="1"/>
</dbReference>
<evidence type="ECO:0000313" key="3">
    <source>
        <dbReference type="EMBL" id="RGR69715.1"/>
    </source>
</evidence>
<dbReference type="InterPro" id="IPR051531">
    <property type="entry name" value="N-acetyltransferase"/>
</dbReference>
<sequence>MVTDYFDVKLETKDLILKKAEFEDWKTIYYNLWRHKESAKYMLWQPTETDEDAKDRMKRTIAFEEKPENKYALFVYLKKTGEAIGFAGMRELEPGIYEETGIALGPEFVQKGYGRQILTTLLEEAGKLGAKEFHACNRIGNAASRVLQLSCGFVFDSLSEEKTDPRTGETYVLENHIYRY</sequence>
<dbReference type="AlphaFoldDB" id="A0A0M6WLE4"/>
<evidence type="ECO:0000313" key="6">
    <source>
        <dbReference type="Proteomes" id="UP000266391"/>
    </source>
</evidence>
<dbReference type="STRING" id="360807.ERS852392_03224"/>
<dbReference type="InterPro" id="IPR016181">
    <property type="entry name" value="Acyl_CoA_acyltransferase"/>
</dbReference>
<evidence type="ECO:0000313" key="7">
    <source>
        <dbReference type="Proteomes" id="UP000285820"/>
    </source>
</evidence>